<keyword evidence="11 19" id="KW-0460">Magnesium</keyword>
<evidence type="ECO:0000256" key="2">
    <source>
        <dbReference type="ARBA" id="ARBA00004651"/>
    </source>
</evidence>
<evidence type="ECO:0000256" key="15">
    <source>
        <dbReference type="ARBA" id="ARBA00032605"/>
    </source>
</evidence>
<evidence type="ECO:0000256" key="10">
    <source>
        <dbReference type="ARBA" id="ARBA00022692"/>
    </source>
</evidence>
<comment type="function">
    <text evidence="14 19">Joins adenosylcobinamide-GDP and alpha-ribazole to generate adenosylcobalamin (Ado-cobalamin). Also synthesizes adenosylcobalamin 5'-phosphate from adenosylcobinamide-GDP and alpha-ribazole 5'-phosphate.</text>
</comment>
<evidence type="ECO:0000256" key="1">
    <source>
        <dbReference type="ARBA" id="ARBA00001946"/>
    </source>
</evidence>
<accession>S4Y773</accession>
<dbReference type="OrthoDB" id="9794223at2"/>
<dbReference type="EMBL" id="CP003969">
    <property type="protein sequence ID" value="AGP40271.1"/>
    <property type="molecule type" value="Genomic_DNA"/>
</dbReference>
<dbReference type="RefSeq" id="WP_020740001.1">
    <property type="nucleotide sequence ID" value="NC_021658.1"/>
</dbReference>
<dbReference type="PANTHER" id="PTHR34148">
    <property type="entry name" value="ADENOSYLCOBINAMIDE-GDP RIBAZOLETRANSFERASE"/>
    <property type="match status" value="1"/>
</dbReference>
<keyword evidence="9 19" id="KW-0808">Transferase</keyword>
<evidence type="ECO:0000256" key="16">
    <source>
        <dbReference type="ARBA" id="ARBA00032853"/>
    </source>
</evidence>
<dbReference type="HOGENOM" id="CLU_057426_1_0_7"/>
<proteinExistence type="inferred from homology"/>
<comment type="caution">
    <text evidence="19">Lacks conserved residue(s) required for the propagation of feature annotation.</text>
</comment>
<comment type="subcellular location">
    <subcellularLocation>
        <location evidence="2 19">Cell membrane</location>
        <topology evidence="2 19">Multi-pass membrane protein</topology>
    </subcellularLocation>
</comment>
<protein>
    <recommendedName>
        <fullName evidence="6 19">Adenosylcobinamide-GDP ribazoletransferase</fullName>
        <ecNumber evidence="5 19">2.7.8.26</ecNumber>
    </recommendedName>
    <alternativeName>
        <fullName evidence="16 19">Cobalamin synthase</fullName>
    </alternativeName>
    <alternativeName>
        <fullName evidence="15 19">Cobalamin-5'-phosphate synthase</fullName>
    </alternativeName>
</protein>
<evidence type="ECO:0000256" key="19">
    <source>
        <dbReference type="HAMAP-Rule" id="MF_00719"/>
    </source>
</evidence>
<comment type="catalytic activity">
    <reaction evidence="17 19">
        <text>alpha-ribazole + adenosylcob(III)inamide-GDP = adenosylcob(III)alamin + GMP + H(+)</text>
        <dbReference type="Rhea" id="RHEA:16049"/>
        <dbReference type="ChEBI" id="CHEBI:10329"/>
        <dbReference type="ChEBI" id="CHEBI:15378"/>
        <dbReference type="ChEBI" id="CHEBI:18408"/>
        <dbReference type="ChEBI" id="CHEBI:58115"/>
        <dbReference type="ChEBI" id="CHEBI:60487"/>
        <dbReference type="EC" id="2.7.8.26"/>
    </reaction>
</comment>
<dbReference type="AlphaFoldDB" id="S4Y773"/>
<dbReference type="GO" id="GO:0008818">
    <property type="term" value="F:cobalamin 5'-phosphate synthase activity"/>
    <property type="evidence" value="ECO:0007669"/>
    <property type="project" value="UniProtKB-UniRule"/>
</dbReference>
<organism evidence="20 21">
    <name type="scientific">Sorangium cellulosum So0157-2</name>
    <dbReference type="NCBI Taxonomy" id="1254432"/>
    <lineage>
        <taxon>Bacteria</taxon>
        <taxon>Pseudomonadati</taxon>
        <taxon>Myxococcota</taxon>
        <taxon>Polyangia</taxon>
        <taxon>Polyangiales</taxon>
        <taxon>Polyangiaceae</taxon>
        <taxon>Sorangium</taxon>
    </lineage>
</organism>
<comment type="catalytic activity">
    <reaction evidence="18 19">
        <text>alpha-ribazole 5'-phosphate + adenosylcob(III)inamide-GDP = adenosylcob(III)alamin 5'-phosphate + GMP + H(+)</text>
        <dbReference type="Rhea" id="RHEA:23560"/>
        <dbReference type="ChEBI" id="CHEBI:15378"/>
        <dbReference type="ChEBI" id="CHEBI:57918"/>
        <dbReference type="ChEBI" id="CHEBI:58115"/>
        <dbReference type="ChEBI" id="CHEBI:60487"/>
        <dbReference type="ChEBI" id="CHEBI:60493"/>
        <dbReference type="EC" id="2.7.8.26"/>
    </reaction>
</comment>
<feature type="transmembrane region" description="Helical" evidence="19">
    <location>
        <begin position="62"/>
        <end position="80"/>
    </location>
</feature>
<reference evidence="20 21" key="1">
    <citation type="journal article" date="2013" name="Sci. Rep.">
        <title>Extraordinary expansion of a Sorangium cellulosum genome from an alkaline milieu.</title>
        <authorList>
            <person name="Han K."/>
            <person name="Li Z.F."/>
            <person name="Peng R."/>
            <person name="Zhu L.P."/>
            <person name="Zhou T."/>
            <person name="Wang L.G."/>
            <person name="Li S.G."/>
            <person name="Zhang X.B."/>
            <person name="Hu W."/>
            <person name="Wu Z.H."/>
            <person name="Qin N."/>
            <person name="Li Y.Z."/>
        </authorList>
    </citation>
    <scope>NUCLEOTIDE SEQUENCE [LARGE SCALE GENOMIC DNA]</scope>
    <source>
        <strain evidence="20 21">So0157-2</strain>
    </source>
</reference>
<evidence type="ECO:0000256" key="9">
    <source>
        <dbReference type="ARBA" id="ARBA00022679"/>
    </source>
</evidence>
<evidence type="ECO:0000256" key="13">
    <source>
        <dbReference type="ARBA" id="ARBA00023136"/>
    </source>
</evidence>
<dbReference type="InterPro" id="IPR003805">
    <property type="entry name" value="CobS"/>
</dbReference>
<gene>
    <name evidence="19" type="primary">cobS</name>
    <name evidence="20" type="ORF">SCE1572_40660</name>
</gene>
<dbReference type="Proteomes" id="UP000014803">
    <property type="component" value="Chromosome"/>
</dbReference>
<evidence type="ECO:0000256" key="6">
    <source>
        <dbReference type="ARBA" id="ARBA00015850"/>
    </source>
</evidence>
<comment type="cofactor">
    <cofactor evidence="1 19">
        <name>Mg(2+)</name>
        <dbReference type="ChEBI" id="CHEBI:18420"/>
    </cofactor>
</comment>
<evidence type="ECO:0000256" key="7">
    <source>
        <dbReference type="ARBA" id="ARBA00022475"/>
    </source>
</evidence>
<sequence>MTLPPVLRGARAATTFLTRVPVGGFPYAEADWRWASAWFPFVGAGLGAVQAAAWLLVDRGGALVAASVVVALGLLLTGAFHEDGLADTADALGGAFDRARLFEILKDSRIGAFGAAALIVVLVLRIALLARLDAAAPVALVLTQCLSRVPPIWLMVALPYVTQGGSRSRPVAQAALPQALLGSVWPALSLAVAHAAGAVSAAEAAAMLGAASKRCSRSAGPDAPRVEAARVAAAAAICGLRFRARAGGITGDFLGATQQIVDCAALLALALARGG</sequence>
<comment type="pathway">
    <text evidence="3 19">Cofactor biosynthesis; adenosylcobalamin biosynthesis; adenosylcobalamin from cob(II)yrinate a,c-diamide: step 7/7.</text>
</comment>
<keyword evidence="13 19" id="KW-0472">Membrane</keyword>
<dbReference type="GO" id="GO:0005886">
    <property type="term" value="C:plasma membrane"/>
    <property type="evidence" value="ECO:0007669"/>
    <property type="project" value="UniProtKB-SubCell"/>
</dbReference>
<keyword evidence="12 19" id="KW-1133">Transmembrane helix</keyword>
<evidence type="ECO:0000256" key="3">
    <source>
        <dbReference type="ARBA" id="ARBA00004663"/>
    </source>
</evidence>
<evidence type="ECO:0000256" key="12">
    <source>
        <dbReference type="ARBA" id="ARBA00022989"/>
    </source>
</evidence>
<keyword evidence="7 19" id="KW-1003">Cell membrane</keyword>
<evidence type="ECO:0000313" key="20">
    <source>
        <dbReference type="EMBL" id="AGP40271.1"/>
    </source>
</evidence>
<evidence type="ECO:0000256" key="4">
    <source>
        <dbReference type="ARBA" id="ARBA00010561"/>
    </source>
</evidence>
<dbReference type="EC" id="2.7.8.26" evidence="5 19"/>
<evidence type="ECO:0000256" key="11">
    <source>
        <dbReference type="ARBA" id="ARBA00022842"/>
    </source>
</evidence>
<keyword evidence="10 19" id="KW-0812">Transmembrane</keyword>
<feature type="transmembrane region" description="Helical" evidence="19">
    <location>
        <begin position="110"/>
        <end position="130"/>
    </location>
</feature>
<dbReference type="GO" id="GO:0009236">
    <property type="term" value="P:cobalamin biosynthetic process"/>
    <property type="evidence" value="ECO:0007669"/>
    <property type="project" value="UniProtKB-UniRule"/>
</dbReference>
<name>S4Y773_SORCE</name>
<dbReference type="PATRIC" id="fig|1254432.3.peg.9186"/>
<feature type="transmembrane region" description="Helical" evidence="19">
    <location>
        <begin position="37"/>
        <end position="57"/>
    </location>
</feature>
<evidence type="ECO:0000256" key="14">
    <source>
        <dbReference type="ARBA" id="ARBA00025228"/>
    </source>
</evidence>
<dbReference type="STRING" id="1254432.SCE1572_40660"/>
<evidence type="ECO:0000256" key="5">
    <source>
        <dbReference type="ARBA" id="ARBA00013200"/>
    </source>
</evidence>
<comment type="similarity">
    <text evidence="4 19">Belongs to the CobS family.</text>
</comment>
<dbReference type="KEGG" id="scu:SCE1572_40660"/>
<dbReference type="GO" id="GO:0051073">
    <property type="term" value="F:adenosylcobinamide-GDP ribazoletransferase activity"/>
    <property type="evidence" value="ECO:0007669"/>
    <property type="project" value="UniProtKB-UniRule"/>
</dbReference>
<evidence type="ECO:0000256" key="17">
    <source>
        <dbReference type="ARBA" id="ARBA00048623"/>
    </source>
</evidence>
<dbReference type="UniPathway" id="UPA00148">
    <property type="reaction ID" value="UER00238"/>
</dbReference>
<dbReference type="HAMAP" id="MF_00719">
    <property type="entry name" value="CobS"/>
    <property type="match status" value="1"/>
</dbReference>
<dbReference type="eggNOG" id="COG0368">
    <property type="taxonomic scope" value="Bacteria"/>
</dbReference>
<evidence type="ECO:0000256" key="18">
    <source>
        <dbReference type="ARBA" id="ARBA00049504"/>
    </source>
</evidence>
<evidence type="ECO:0000256" key="8">
    <source>
        <dbReference type="ARBA" id="ARBA00022573"/>
    </source>
</evidence>
<keyword evidence="8 19" id="KW-0169">Cobalamin biosynthesis</keyword>
<evidence type="ECO:0000313" key="21">
    <source>
        <dbReference type="Proteomes" id="UP000014803"/>
    </source>
</evidence>
<dbReference type="PANTHER" id="PTHR34148:SF1">
    <property type="entry name" value="ADENOSYLCOBINAMIDE-GDP RIBAZOLETRANSFERASE"/>
    <property type="match status" value="1"/>
</dbReference>
<dbReference type="Pfam" id="PF02654">
    <property type="entry name" value="CobS"/>
    <property type="match status" value="1"/>
</dbReference>